<organism evidence="2 3">
    <name type="scientific">SAR324 cluster bacterium</name>
    <dbReference type="NCBI Taxonomy" id="2024889"/>
    <lineage>
        <taxon>Bacteria</taxon>
        <taxon>Deltaproteobacteria</taxon>
        <taxon>SAR324 cluster</taxon>
    </lineage>
</organism>
<dbReference type="SUPFAM" id="SSF101960">
    <property type="entry name" value="Stabilizer of iron transporter SufD"/>
    <property type="match status" value="1"/>
</dbReference>
<dbReference type="Proteomes" id="UP000524246">
    <property type="component" value="Unassembled WGS sequence"/>
</dbReference>
<proteinExistence type="predicted"/>
<feature type="domain" description="SUF system FeS cluster assembly SufBD core" evidence="1">
    <location>
        <begin position="160"/>
        <end position="385"/>
    </location>
</feature>
<dbReference type="EMBL" id="JAAZON010000632">
    <property type="protein sequence ID" value="NMC64251.1"/>
    <property type="molecule type" value="Genomic_DNA"/>
</dbReference>
<name>A0A7X9FTX0_9DELT</name>
<sequence>MKESPEVKKLGTTPLTREAFDALSRRAPKDKVLQKLREYAFTKIESIPFVSNTHPLWRHTKPELFDFGRVLSASPTPVELQVFNGDSAVVKGVELLNSTDVSSIPDSIVSELFFADKNSIDEDASNYLQLAVTLNTAFLRVRKNTDVKEILRLSYPIEAEACQTPLVVVLLEEGASLTLFEDLSGGKEAFVFPRFEIILRDNTHFNLVSQNRLEEDSRYLARHRLHAGRDVNASIFHSMIGAGVARLDLECRMLGSGTALDIASVYIADGHRHVDIHTVQDHLFPHCRSDLLSKGILHQKGRSVYHGYIKVAEGAQRTDAYQTNRNLVFSKEARADSIPNLQIKANDVKCSHGATVGEVSEDELFYLMTRGLSKVEAENLLVQGFLDEAIMRIKDETLLSLIHEQVMQRIEYDRKGSCENI</sequence>
<reference evidence="2 3" key="1">
    <citation type="journal article" date="2020" name="Biotechnol. Biofuels">
        <title>New insights from the biogas microbiome by comprehensive genome-resolved metagenomics of nearly 1600 species originating from multiple anaerobic digesters.</title>
        <authorList>
            <person name="Campanaro S."/>
            <person name="Treu L."/>
            <person name="Rodriguez-R L.M."/>
            <person name="Kovalovszki A."/>
            <person name="Ziels R.M."/>
            <person name="Maus I."/>
            <person name="Zhu X."/>
            <person name="Kougias P.G."/>
            <person name="Basile A."/>
            <person name="Luo G."/>
            <person name="Schluter A."/>
            <person name="Konstantinidis K.T."/>
            <person name="Angelidaki I."/>
        </authorList>
    </citation>
    <scope>NUCLEOTIDE SEQUENCE [LARGE SCALE GENOMIC DNA]</scope>
    <source>
        <strain evidence="2">AS27yjCOA_65</strain>
    </source>
</reference>
<dbReference type="Pfam" id="PF01458">
    <property type="entry name" value="SUFBD_core"/>
    <property type="match status" value="1"/>
</dbReference>
<evidence type="ECO:0000313" key="3">
    <source>
        <dbReference type="Proteomes" id="UP000524246"/>
    </source>
</evidence>
<dbReference type="PANTHER" id="PTHR43575">
    <property type="entry name" value="PROTEIN ABCI7, CHLOROPLASTIC"/>
    <property type="match status" value="1"/>
</dbReference>
<evidence type="ECO:0000313" key="2">
    <source>
        <dbReference type="EMBL" id="NMC64251.1"/>
    </source>
</evidence>
<evidence type="ECO:0000259" key="1">
    <source>
        <dbReference type="Pfam" id="PF01458"/>
    </source>
</evidence>
<comment type="caution">
    <text evidence="2">The sequence shown here is derived from an EMBL/GenBank/DDBJ whole genome shotgun (WGS) entry which is preliminary data.</text>
</comment>
<gene>
    <name evidence="2" type="primary">sufD</name>
    <name evidence="2" type="ORF">GYA55_13895</name>
</gene>
<dbReference type="PANTHER" id="PTHR43575:SF1">
    <property type="entry name" value="PROTEIN ABCI7, CHLOROPLASTIC"/>
    <property type="match status" value="1"/>
</dbReference>
<accession>A0A7X9FTX0</accession>
<dbReference type="InterPro" id="IPR011542">
    <property type="entry name" value="SUF_FeS_clus_asmbl_SufD"/>
</dbReference>
<dbReference type="GO" id="GO:0016226">
    <property type="term" value="P:iron-sulfur cluster assembly"/>
    <property type="evidence" value="ECO:0007669"/>
    <property type="project" value="InterPro"/>
</dbReference>
<protein>
    <submittedName>
        <fullName evidence="2">Fe-S cluster assembly protein SufD</fullName>
    </submittedName>
</protein>
<dbReference type="InterPro" id="IPR000825">
    <property type="entry name" value="SUF_FeS_clus_asmbl_SufBD_core"/>
</dbReference>
<dbReference type="NCBIfam" id="TIGR01981">
    <property type="entry name" value="sufD"/>
    <property type="match status" value="1"/>
</dbReference>
<dbReference type="InterPro" id="IPR037284">
    <property type="entry name" value="SUF_FeS_clus_asmbl_SufBD_sf"/>
</dbReference>
<dbReference type="InterPro" id="IPR055346">
    <property type="entry name" value="Fe-S_cluster_assembly_SufBD"/>
</dbReference>
<dbReference type="AlphaFoldDB" id="A0A7X9FTX0"/>